<proteinExistence type="predicted"/>
<keyword evidence="2" id="KW-1185">Reference proteome</keyword>
<dbReference type="Ensembl" id="ENSVKKT00000015292.1">
    <property type="protein sequence ID" value="ENSVKKP00000014934.1"/>
    <property type="gene ID" value="ENSVKKG00000010254.1"/>
</dbReference>
<name>A0A8D2L051_VARKO</name>
<dbReference type="AlphaFoldDB" id="A0A8D2L051"/>
<sequence length="64" mass="6876">MVGFKPMSIPPAAAVKFMGAGIPVDLITFPLDTTKARWPIQGEIKQAKVAEATKYKGLFSGTRP</sequence>
<evidence type="ECO:0000313" key="1">
    <source>
        <dbReference type="Ensembl" id="ENSVKKP00000014934.1"/>
    </source>
</evidence>
<protein>
    <submittedName>
        <fullName evidence="1">Uncharacterized protein</fullName>
    </submittedName>
</protein>
<organism evidence="1 2">
    <name type="scientific">Varanus komodoensis</name>
    <name type="common">Komodo dragon</name>
    <dbReference type="NCBI Taxonomy" id="61221"/>
    <lineage>
        <taxon>Eukaryota</taxon>
        <taxon>Metazoa</taxon>
        <taxon>Chordata</taxon>
        <taxon>Craniata</taxon>
        <taxon>Vertebrata</taxon>
        <taxon>Euteleostomi</taxon>
        <taxon>Lepidosauria</taxon>
        <taxon>Squamata</taxon>
        <taxon>Bifurcata</taxon>
        <taxon>Unidentata</taxon>
        <taxon>Episquamata</taxon>
        <taxon>Toxicofera</taxon>
        <taxon>Anguimorpha</taxon>
        <taxon>Paleoanguimorpha</taxon>
        <taxon>Varanoidea</taxon>
        <taxon>Varanidae</taxon>
        <taxon>Varanus</taxon>
    </lineage>
</organism>
<reference evidence="1" key="2">
    <citation type="submission" date="2025-09" db="UniProtKB">
        <authorList>
            <consortium name="Ensembl"/>
        </authorList>
    </citation>
    <scope>IDENTIFICATION</scope>
</reference>
<accession>A0A8D2L051</accession>
<reference evidence="1" key="1">
    <citation type="submission" date="2025-08" db="UniProtKB">
        <authorList>
            <consortium name="Ensembl"/>
        </authorList>
    </citation>
    <scope>IDENTIFICATION</scope>
</reference>
<dbReference type="Proteomes" id="UP000694545">
    <property type="component" value="Unplaced"/>
</dbReference>
<evidence type="ECO:0000313" key="2">
    <source>
        <dbReference type="Proteomes" id="UP000694545"/>
    </source>
</evidence>